<evidence type="ECO:0000313" key="2">
    <source>
        <dbReference type="EMBL" id="GGN17864.1"/>
    </source>
</evidence>
<evidence type="ECO:0000313" key="3">
    <source>
        <dbReference type="Proteomes" id="UP000608850"/>
    </source>
</evidence>
<accession>A0A830GCV3</accession>
<proteinExistence type="predicted"/>
<sequence length="386" mass="42774">MSEDGEQYTPPQLREHQAEHGHRDPLVHQHTGITRDPALSRFLSIQANSYDPVSYAETPGKMPGDPAETDLVQTILQNEATDVGREALEEGDMATLKHLTGDAGQQADVSGLKAIGKIDRLLDNPAPVLTLLGKMGKGKTDFAFMLAQRLTALADERVLVGTNVRTLREADTFIPDFPTLKEWLEQDGDPTTNAQRRKVFIGDEFSISASGRGKAGYETAQKMGPMLFLIRKYNGALIYIAHTPHSIHPMLRRMSTIIRKTDRKVAEIDVQGGETTNPSYTIEGVPPTDWRYNDKEASTWSWDADPEAVADGGKSVAVEDIASTESEARKISIATAIDGMQLGMSSREIAEYIDYSYKWVQNRQKEYRDDGEHREVVIEVDSVLSA</sequence>
<gene>
    <name evidence="2" type="ORF">GCM10009021_18440</name>
</gene>
<reference evidence="2 3" key="1">
    <citation type="journal article" date="2019" name="Int. J. Syst. Evol. Microbiol.">
        <title>The Global Catalogue of Microorganisms (GCM) 10K type strain sequencing project: providing services to taxonomists for standard genome sequencing and annotation.</title>
        <authorList>
            <consortium name="The Broad Institute Genomics Platform"/>
            <consortium name="The Broad Institute Genome Sequencing Center for Infectious Disease"/>
            <person name="Wu L."/>
            <person name="Ma J."/>
        </authorList>
    </citation>
    <scope>NUCLEOTIDE SEQUENCE [LARGE SCALE GENOMIC DNA]</scope>
    <source>
        <strain evidence="2 3">JCM 16331</strain>
    </source>
</reference>
<name>A0A830GCV3_9EURY</name>
<comment type="caution">
    <text evidence="2">The sequence shown here is derived from an EMBL/GenBank/DDBJ whole genome shotgun (WGS) entry which is preliminary data.</text>
</comment>
<evidence type="ECO:0000256" key="1">
    <source>
        <dbReference type="SAM" id="MobiDB-lite"/>
    </source>
</evidence>
<dbReference type="EMBL" id="BMOQ01000005">
    <property type="protein sequence ID" value="GGN17864.1"/>
    <property type="molecule type" value="Genomic_DNA"/>
</dbReference>
<keyword evidence="3" id="KW-1185">Reference proteome</keyword>
<feature type="compositionally biased region" description="Basic and acidic residues" evidence="1">
    <location>
        <begin position="13"/>
        <end position="23"/>
    </location>
</feature>
<dbReference type="InterPro" id="IPR027417">
    <property type="entry name" value="P-loop_NTPase"/>
</dbReference>
<protein>
    <recommendedName>
        <fullName evidence="4">Zona occludens toxin N-terminal domain-containing protein</fullName>
    </recommendedName>
</protein>
<organism evidence="2 3">
    <name type="scientific">Halarchaeum nitratireducens</name>
    <dbReference type="NCBI Taxonomy" id="489913"/>
    <lineage>
        <taxon>Archaea</taxon>
        <taxon>Methanobacteriati</taxon>
        <taxon>Methanobacteriota</taxon>
        <taxon>Stenosarchaea group</taxon>
        <taxon>Halobacteria</taxon>
        <taxon>Halobacteriales</taxon>
        <taxon>Halobacteriaceae</taxon>
    </lineage>
</organism>
<dbReference type="AlphaFoldDB" id="A0A830GCV3"/>
<dbReference type="Proteomes" id="UP000608850">
    <property type="component" value="Unassembled WGS sequence"/>
</dbReference>
<dbReference type="Gene3D" id="3.40.50.300">
    <property type="entry name" value="P-loop containing nucleotide triphosphate hydrolases"/>
    <property type="match status" value="1"/>
</dbReference>
<feature type="region of interest" description="Disordered" evidence="1">
    <location>
        <begin position="1"/>
        <end position="23"/>
    </location>
</feature>
<dbReference type="RefSeq" id="WP_229772837.1">
    <property type="nucleotide sequence ID" value="NZ_BMOQ01000005.1"/>
</dbReference>
<evidence type="ECO:0008006" key="4">
    <source>
        <dbReference type="Google" id="ProtNLM"/>
    </source>
</evidence>